<protein>
    <submittedName>
        <fullName evidence="2">Uncharacterized protein</fullName>
    </submittedName>
</protein>
<proteinExistence type="predicted"/>
<feature type="compositionally biased region" description="Basic and acidic residues" evidence="1">
    <location>
        <begin position="16"/>
        <end position="25"/>
    </location>
</feature>
<dbReference type="EMBL" id="NMUH01001600">
    <property type="protein sequence ID" value="MQL93823.1"/>
    <property type="molecule type" value="Genomic_DNA"/>
</dbReference>
<feature type="region of interest" description="Disordered" evidence="1">
    <location>
        <begin position="1"/>
        <end position="31"/>
    </location>
</feature>
<dbReference type="AlphaFoldDB" id="A0A843VNP1"/>
<accession>A0A843VNP1</accession>
<dbReference type="Proteomes" id="UP000652761">
    <property type="component" value="Unassembled WGS sequence"/>
</dbReference>
<name>A0A843VNP1_COLES</name>
<reference evidence="2" key="1">
    <citation type="submission" date="2017-07" db="EMBL/GenBank/DDBJ databases">
        <title>Taro Niue Genome Assembly and Annotation.</title>
        <authorList>
            <person name="Atibalentja N."/>
            <person name="Keating K."/>
            <person name="Fields C.J."/>
        </authorList>
    </citation>
    <scope>NUCLEOTIDE SEQUENCE</scope>
    <source>
        <strain evidence="2">Niue_2</strain>
        <tissue evidence="2">Leaf</tissue>
    </source>
</reference>
<organism evidence="2 3">
    <name type="scientific">Colocasia esculenta</name>
    <name type="common">Wild taro</name>
    <name type="synonym">Arum esculentum</name>
    <dbReference type="NCBI Taxonomy" id="4460"/>
    <lineage>
        <taxon>Eukaryota</taxon>
        <taxon>Viridiplantae</taxon>
        <taxon>Streptophyta</taxon>
        <taxon>Embryophyta</taxon>
        <taxon>Tracheophyta</taxon>
        <taxon>Spermatophyta</taxon>
        <taxon>Magnoliopsida</taxon>
        <taxon>Liliopsida</taxon>
        <taxon>Araceae</taxon>
        <taxon>Aroideae</taxon>
        <taxon>Colocasieae</taxon>
        <taxon>Colocasia</taxon>
    </lineage>
</organism>
<evidence type="ECO:0000313" key="3">
    <source>
        <dbReference type="Proteomes" id="UP000652761"/>
    </source>
</evidence>
<sequence length="124" mass="13792">MVSSSSNVTEHGWSTETEHEPDDGTSRVNPEAIHGLYGHFSTSRGFRPYLDSYKGPYRYLTIPRLGAACRKPGPGERTSFHRSSMGPTPPSRASGMSQASRSFLDFSEWFRGYSCNFPMDGAYV</sequence>
<feature type="compositionally biased region" description="Polar residues" evidence="1">
    <location>
        <begin position="1"/>
        <end position="15"/>
    </location>
</feature>
<comment type="caution">
    <text evidence="2">The sequence shown here is derived from an EMBL/GenBank/DDBJ whole genome shotgun (WGS) entry which is preliminary data.</text>
</comment>
<evidence type="ECO:0000256" key="1">
    <source>
        <dbReference type="SAM" id="MobiDB-lite"/>
    </source>
</evidence>
<evidence type="ECO:0000313" key="2">
    <source>
        <dbReference type="EMBL" id="MQL93823.1"/>
    </source>
</evidence>
<keyword evidence="3" id="KW-1185">Reference proteome</keyword>
<gene>
    <name evidence="2" type="ORF">Taro_026464</name>
</gene>
<feature type="region of interest" description="Disordered" evidence="1">
    <location>
        <begin position="68"/>
        <end position="97"/>
    </location>
</feature>